<proteinExistence type="predicted"/>
<gene>
    <name evidence="1" type="ORF">CPter91_2576</name>
</gene>
<sequence length="111" mass="12238">MASITLDPALINPSEETSLFAYNSAFHELGLSWHWDLDTYHSLLARSAGKHLVCSYVELHQPHLLNAYDADFLIGAIESARARCLENLAACGSRPGLNVNWAEVQRAETGI</sequence>
<dbReference type="OrthoDB" id="9800058at2"/>
<evidence type="ECO:0000313" key="2">
    <source>
        <dbReference type="Proteomes" id="UP000074561"/>
    </source>
</evidence>
<evidence type="ECO:0000313" key="1">
    <source>
        <dbReference type="EMBL" id="AMP04928.1"/>
    </source>
</evidence>
<dbReference type="Proteomes" id="UP000074561">
    <property type="component" value="Chromosome"/>
</dbReference>
<dbReference type="KEGG" id="cpra:CPter91_2576"/>
<accession>A0A127Q4C5</accession>
<dbReference type="Gene3D" id="1.10.150.240">
    <property type="entry name" value="Putative phosphatase, domain 2"/>
    <property type="match status" value="1"/>
</dbReference>
<dbReference type="InterPro" id="IPR023198">
    <property type="entry name" value="PGP-like_dom2"/>
</dbReference>
<dbReference type="AlphaFoldDB" id="A0A127Q4C5"/>
<dbReference type="PATRIC" id="fig|279113.9.peg.2542"/>
<dbReference type="RefSeq" id="WP_061940453.1">
    <property type="nucleotide sequence ID" value="NZ_CP013234.1"/>
</dbReference>
<protein>
    <submittedName>
        <fullName evidence="1">Uncharacterized protein</fullName>
    </submittedName>
</protein>
<organism evidence="1 2">
    <name type="scientific">Collimonas pratensis</name>
    <dbReference type="NCBI Taxonomy" id="279113"/>
    <lineage>
        <taxon>Bacteria</taxon>
        <taxon>Pseudomonadati</taxon>
        <taxon>Pseudomonadota</taxon>
        <taxon>Betaproteobacteria</taxon>
        <taxon>Burkholderiales</taxon>
        <taxon>Oxalobacteraceae</taxon>
        <taxon>Collimonas</taxon>
    </lineage>
</organism>
<dbReference type="STRING" id="279113.CPter91_2576"/>
<reference evidence="1 2" key="1">
    <citation type="submission" date="2015-11" db="EMBL/GenBank/DDBJ databases">
        <title>Exploring the genomic traits of fungus-feeding bacterial genus Collimonas.</title>
        <authorList>
            <person name="Song C."/>
            <person name="Schmidt R."/>
            <person name="de Jager V."/>
            <person name="Krzyzanowska D."/>
            <person name="Jongedijk E."/>
            <person name="Cankar K."/>
            <person name="Beekwilder J."/>
            <person name="van Veen A."/>
            <person name="de Boer W."/>
            <person name="van Veen J.A."/>
            <person name="Garbeva P."/>
        </authorList>
    </citation>
    <scope>NUCLEOTIDE SEQUENCE [LARGE SCALE GENOMIC DNA]</scope>
    <source>
        <strain evidence="1 2">Ter91</strain>
    </source>
</reference>
<dbReference type="EMBL" id="CP013234">
    <property type="protein sequence ID" value="AMP04928.1"/>
    <property type="molecule type" value="Genomic_DNA"/>
</dbReference>
<name>A0A127Q4C5_9BURK</name>